<dbReference type="AlphaFoldDB" id="T1GMD7"/>
<sequence length="85" mass="9747">CLGNRPIGDWVDFEWGDRLPQNAVKGGYDQTTSLFICRAFNHTLSMKYCGKTSKFGRCWVDHKGKEKAIKKFQILTGVYGFWVPV</sequence>
<protein>
    <submittedName>
        <fullName evidence="1">Uncharacterized protein</fullName>
    </submittedName>
</protein>
<dbReference type="EMBL" id="CAQQ02110266">
    <property type="status" value="NOT_ANNOTATED_CDS"/>
    <property type="molecule type" value="Genomic_DNA"/>
</dbReference>
<name>T1GMD7_MEGSC</name>
<dbReference type="Proteomes" id="UP000015102">
    <property type="component" value="Unassembled WGS sequence"/>
</dbReference>
<dbReference type="EnsemblMetazoa" id="MESCA004709-RA">
    <property type="protein sequence ID" value="MESCA004709-PA"/>
    <property type="gene ID" value="MESCA004709"/>
</dbReference>
<dbReference type="HOGENOM" id="CLU_2519024_0_0_1"/>
<reference evidence="1" key="2">
    <citation type="submission" date="2015-06" db="UniProtKB">
        <authorList>
            <consortium name="EnsemblMetazoa"/>
        </authorList>
    </citation>
    <scope>IDENTIFICATION</scope>
</reference>
<accession>T1GMD7</accession>
<reference evidence="2" key="1">
    <citation type="submission" date="2013-02" db="EMBL/GenBank/DDBJ databases">
        <authorList>
            <person name="Hughes D."/>
        </authorList>
    </citation>
    <scope>NUCLEOTIDE SEQUENCE</scope>
    <source>
        <strain>Durham</strain>
        <strain evidence="2">NC isolate 2 -- Noor lab</strain>
    </source>
</reference>
<evidence type="ECO:0000313" key="2">
    <source>
        <dbReference type="Proteomes" id="UP000015102"/>
    </source>
</evidence>
<evidence type="ECO:0000313" key="1">
    <source>
        <dbReference type="EnsemblMetazoa" id="MESCA004709-PA"/>
    </source>
</evidence>
<dbReference type="EMBL" id="CAQQ02110268">
    <property type="status" value="NOT_ANNOTATED_CDS"/>
    <property type="molecule type" value="Genomic_DNA"/>
</dbReference>
<keyword evidence="2" id="KW-1185">Reference proteome</keyword>
<proteinExistence type="predicted"/>
<dbReference type="EMBL" id="CAQQ02110267">
    <property type="status" value="NOT_ANNOTATED_CDS"/>
    <property type="molecule type" value="Genomic_DNA"/>
</dbReference>
<organism evidence="1 2">
    <name type="scientific">Megaselia scalaris</name>
    <name type="common">Humpbacked fly</name>
    <name type="synonym">Phora scalaris</name>
    <dbReference type="NCBI Taxonomy" id="36166"/>
    <lineage>
        <taxon>Eukaryota</taxon>
        <taxon>Metazoa</taxon>
        <taxon>Ecdysozoa</taxon>
        <taxon>Arthropoda</taxon>
        <taxon>Hexapoda</taxon>
        <taxon>Insecta</taxon>
        <taxon>Pterygota</taxon>
        <taxon>Neoptera</taxon>
        <taxon>Endopterygota</taxon>
        <taxon>Diptera</taxon>
        <taxon>Brachycera</taxon>
        <taxon>Muscomorpha</taxon>
        <taxon>Platypezoidea</taxon>
        <taxon>Phoridae</taxon>
        <taxon>Megaseliini</taxon>
        <taxon>Megaselia</taxon>
    </lineage>
</organism>